<dbReference type="AlphaFoldDB" id="A0A8C0LIZ6"/>
<reference evidence="2" key="2">
    <citation type="submission" date="2025-09" db="UniProtKB">
        <authorList>
            <consortium name="Ensembl"/>
        </authorList>
    </citation>
    <scope>IDENTIFICATION</scope>
</reference>
<dbReference type="PANTHER" id="PTHR15600:SF42">
    <property type="entry name" value="SACSIN"/>
    <property type="match status" value="1"/>
</dbReference>
<organism evidence="2 3">
    <name type="scientific">Canis lupus dingo</name>
    <name type="common">dingo</name>
    <dbReference type="NCBI Taxonomy" id="286419"/>
    <lineage>
        <taxon>Eukaryota</taxon>
        <taxon>Metazoa</taxon>
        <taxon>Chordata</taxon>
        <taxon>Craniata</taxon>
        <taxon>Vertebrata</taxon>
        <taxon>Euteleostomi</taxon>
        <taxon>Mammalia</taxon>
        <taxon>Eutheria</taxon>
        <taxon>Laurasiatheria</taxon>
        <taxon>Carnivora</taxon>
        <taxon>Caniformia</taxon>
        <taxon>Canidae</taxon>
        <taxon>Canis</taxon>
    </lineage>
</organism>
<dbReference type="NCBIfam" id="NF047352">
    <property type="entry name" value="P_loop_sacsin"/>
    <property type="match status" value="1"/>
</dbReference>
<evidence type="ECO:0000313" key="2">
    <source>
        <dbReference type="Ensembl" id="ENSCAFP00020032641.1"/>
    </source>
</evidence>
<dbReference type="InterPro" id="IPR036890">
    <property type="entry name" value="HATPase_C_sf"/>
</dbReference>
<evidence type="ECO:0000259" key="1">
    <source>
        <dbReference type="PROSITE" id="PS50053"/>
    </source>
</evidence>
<dbReference type="GO" id="GO:0030544">
    <property type="term" value="F:Hsp70 protein binding"/>
    <property type="evidence" value="ECO:0007669"/>
    <property type="project" value="TreeGrafter"/>
</dbReference>
<dbReference type="InterPro" id="IPR058210">
    <property type="entry name" value="SACS/Nov_dom"/>
</dbReference>
<reference evidence="2" key="1">
    <citation type="submission" date="2025-08" db="UniProtKB">
        <authorList>
            <consortium name="Ensembl"/>
        </authorList>
    </citation>
    <scope>IDENTIFICATION</scope>
</reference>
<evidence type="ECO:0000313" key="3">
    <source>
        <dbReference type="Proteomes" id="UP000694391"/>
    </source>
</evidence>
<gene>
    <name evidence="2" type="primary">SACS</name>
</gene>
<dbReference type="GeneTree" id="ENSGT00390000016695"/>
<sequence length="838" mass="94810">SEAKETWLRVTVLPGCVGCRTVAARASWTVRDLKERILAETGFPASEQRLWLGGRELSDWIKIGDLTLKNHHLFVNLQSRGLKGGGRFGQTTPPLVDFLKDILRRYPEGGQILKELIQNAEDAGATEVKFLYDETQYGTETLWSKDMAQYQGPALYVYNNAVFTPEDWHGIQEIARSRKKDDPLKVGRFGIGFNSVYHITDVPCIFSGDQIGMLDPHQTLFGPHESGQCWNLKDDSKEISELSDQFAPFIGIFGSTKETFVNANFPGTFFRFPLRLQPSQLSSNLYNKQKVLELFDSFRADADTVLLFLKSVQDVSLHVREADGTEKLVFRVTASENKALKHERPNSVKILETAISNYCKKIPSNSITCVTYHINIVLEDESTKDAQKTSWLVCNSVGGRGISGKLDSLADELKFVPIIGIAMSLSRDDEEKGATADFSGKAFCFLPLPPGEESKTGLPVHISGFFGLTDNRRSIKWRELDQWRDPAALWNEFLVMTVVPKAYATLILDSIKRLETERSSDFPLSVDLIYKLWPDVSKVRVHWQPVLEPLFNELFQNAVMYSLSNQWVKLEQAYFSELDESWECTKSVLSYLQSSGKHIVKVPPNLAAAVQLAASSAKPVRKVTPAWVRQVLRKSAHPGGAQDKLHLLEFVLSDQAYSELLGLELLPLQNGNFVPFSSSVSDQDVIYITSEDYPRSLFPGLEGRFILDSLKPHLIAALKEAAQTRGRPCTQLQLLNPERFARLIKEVMNTFWPGRELIVQWYPFDEDKNHPSVSWLKMVWKNLYIHFSEDLTLFDEMPLIPRTTLEEGQTCMELIRLRIPSLVTYGKLNMVAVLITRC</sequence>
<dbReference type="PANTHER" id="PTHR15600">
    <property type="entry name" value="SACSIN"/>
    <property type="match status" value="1"/>
</dbReference>
<name>A0A8C0LIZ6_CANLU</name>
<accession>A0A8C0LIZ6</accession>
<dbReference type="InterPro" id="IPR000626">
    <property type="entry name" value="Ubiquitin-like_dom"/>
</dbReference>
<feature type="domain" description="Ubiquitin-like" evidence="1">
    <location>
        <begin position="8"/>
        <end position="70"/>
    </location>
</feature>
<dbReference type="Proteomes" id="UP000694391">
    <property type="component" value="Unplaced"/>
</dbReference>
<dbReference type="SUPFAM" id="SSF55874">
    <property type="entry name" value="ATPase domain of HSP90 chaperone/DNA topoisomerase II/histidine kinase"/>
    <property type="match status" value="1"/>
</dbReference>
<dbReference type="SUPFAM" id="SSF54236">
    <property type="entry name" value="Ubiquitin-like"/>
    <property type="match status" value="1"/>
</dbReference>
<proteinExistence type="predicted"/>
<dbReference type="Gene3D" id="3.10.20.90">
    <property type="entry name" value="Phosphatidylinositol 3-kinase Catalytic Subunit, Chain A, domain 1"/>
    <property type="match status" value="1"/>
</dbReference>
<dbReference type="Ensembl" id="ENSCAFT00020037689.1">
    <property type="protein sequence ID" value="ENSCAFP00020032641.1"/>
    <property type="gene ID" value="ENSCAFG00020025414.1"/>
</dbReference>
<protein>
    <submittedName>
        <fullName evidence="2">Sacsin molecular chaperone</fullName>
    </submittedName>
</protein>
<dbReference type="Pfam" id="PF25794">
    <property type="entry name" value="SACS"/>
    <property type="match status" value="1"/>
</dbReference>
<keyword evidence="3" id="KW-1185">Reference proteome</keyword>
<dbReference type="PROSITE" id="PS50053">
    <property type="entry name" value="UBIQUITIN_2"/>
    <property type="match status" value="1"/>
</dbReference>
<dbReference type="Pfam" id="PF00240">
    <property type="entry name" value="ubiquitin"/>
    <property type="match status" value="1"/>
</dbReference>
<dbReference type="Gene3D" id="3.30.565.10">
    <property type="entry name" value="Histidine kinase-like ATPase, C-terminal domain"/>
    <property type="match status" value="1"/>
</dbReference>
<dbReference type="InterPro" id="IPR052972">
    <property type="entry name" value="Sacsin_chaperone_reg"/>
</dbReference>
<dbReference type="InterPro" id="IPR029071">
    <property type="entry name" value="Ubiquitin-like_domsf"/>
</dbReference>